<dbReference type="InterPro" id="IPR047817">
    <property type="entry name" value="ABC2_TM_bact-type"/>
</dbReference>
<accession>A0ABV0M697</accession>
<evidence type="ECO:0000256" key="9">
    <source>
        <dbReference type="ARBA" id="ARBA00023047"/>
    </source>
</evidence>
<evidence type="ECO:0000256" key="6">
    <source>
        <dbReference type="ARBA" id="ARBA00022692"/>
    </source>
</evidence>
<evidence type="ECO:0000259" key="12">
    <source>
        <dbReference type="PROSITE" id="PS51012"/>
    </source>
</evidence>
<proteinExistence type="inferred from homology"/>
<evidence type="ECO:0000256" key="8">
    <source>
        <dbReference type="ARBA" id="ARBA00022989"/>
    </source>
</evidence>
<evidence type="ECO:0000256" key="3">
    <source>
        <dbReference type="ARBA" id="ARBA00022448"/>
    </source>
</evidence>
<evidence type="ECO:0000256" key="2">
    <source>
        <dbReference type="ARBA" id="ARBA00007783"/>
    </source>
</evidence>
<keyword evidence="5" id="KW-0762">Sugar transport</keyword>
<dbReference type="PANTHER" id="PTHR30413">
    <property type="entry name" value="INNER MEMBRANE TRANSPORT PERMEASE"/>
    <property type="match status" value="1"/>
</dbReference>
<keyword evidence="6 11" id="KW-0812">Transmembrane</keyword>
<feature type="domain" description="ABC transmembrane type-2" evidence="12">
    <location>
        <begin position="28"/>
        <end position="249"/>
    </location>
</feature>
<keyword evidence="3 11" id="KW-0813">Transport</keyword>
<dbReference type="PROSITE" id="PS51012">
    <property type="entry name" value="ABC_TM2"/>
    <property type="match status" value="1"/>
</dbReference>
<evidence type="ECO:0000256" key="7">
    <source>
        <dbReference type="ARBA" id="ARBA00022903"/>
    </source>
</evidence>
<sequence length="256" mass="28745">MDHLKSHIRIVSAFLLREVATRYGRSPGGYLWAFLEPIAYVAVMSVIFGAFARLPALGASFPLFFATGFLAYNMYSGMASYLTSAVSANKGLLQYPTVSPIDPIVARGILQAITSLLVAFVILWVTRHGEKHPHSLLWGDIIEAMVFAWALATGVALGNIVLFERFPLYEKLFGIIMRPLFVLSGVFYVPRQMPHPFREFLLANPVTHVVILFREGFYGADIMDGMDLPYLFWFSLILLSSGLFIFTVWPVARRQN</sequence>
<keyword evidence="9" id="KW-0625">Polysaccharide transport</keyword>
<evidence type="ECO:0000256" key="10">
    <source>
        <dbReference type="ARBA" id="ARBA00023136"/>
    </source>
</evidence>
<gene>
    <name evidence="13" type="ORF">ABK249_20810</name>
</gene>
<dbReference type="Pfam" id="PF01061">
    <property type="entry name" value="ABC2_membrane"/>
    <property type="match status" value="1"/>
</dbReference>
<comment type="similarity">
    <text evidence="2 11">Belongs to the ABC-2 integral membrane protein family.</text>
</comment>
<comment type="caution">
    <text evidence="13">The sequence shown here is derived from an EMBL/GenBank/DDBJ whole genome shotgun (WGS) entry which is preliminary data.</text>
</comment>
<dbReference type="PANTHER" id="PTHR30413:SF10">
    <property type="entry name" value="CAPSULE POLYSACCHARIDE EXPORT INNER-MEMBRANE PROTEIN CTRC"/>
    <property type="match status" value="1"/>
</dbReference>
<keyword evidence="10 11" id="KW-0472">Membrane</keyword>
<evidence type="ECO:0000256" key="11">
    <source>
        <dbReference type="RuleBase" id="RU361157"/>
    </source>
</evidence>
<reference evidence="13 14" key="1">
    <citation type="submission" date="2024-05" db="EMBL/GenBank/DDBJ databases">
        <title>Neorhizobium sp. Rsf11, a plant growth promoting and heavy metal resistant PAH-degrader.</title>
        <authorList>
            <person name="Golubev S.N."/>
            <person name="Muratova A.Y."/>
            <person name="Markelova M.I."/>
        </authorList>
    </citation>
    <scope>NUCLEOTIDE SEQUENCE [LARGE SCALE GENOMIC DNA]</scope>
    <source>
        <strain evidence="13 14">Rsf11</strain>
    </source>
</reference>
<feature type="transmembrane region" description="Helical" evidence="11">
    <location>
        <begin position="172"/>
        <end position="189"/>
    </location>
</feature>
<dbReference type="PRINTS" id="PR00164">
    <property type="entry name" value="ABC2TRNSPORT"/>
</dbReference>
<keyword evidence="8 11" id="KW-1133">Transmembrane helix</keyword>
<organism evidence="13 14">
    <name type="scientific">Neorhizobium phenanthreniclasticum</name>
    <dbReference type="NCBI Taxonomy" id="3157917"/>
    <lineage>
        <taxon>Bacteria</taxon>
        <taxon>Pseudomonadati</taxon>
        <taxon>Pseudomonadota</taxon>
        <taxon>Alphaproteobacteria</taxon>
        <taxon>Hyphomicrobiales</taxon>
        <taxon>Rhizobiaceae</taxon>
        <taxon>Rhizobium/Agrobacterium group</taxon>
        <taxon>Neorhizobium</taxon>
    </lineage>
</organism>
<comment type="subcellular location">
    <subcellularLocation>
        <location evidence="11">Cell inner membrane</location>
        <topology evidence="11">Multi-pass membrane protein</topology>
    </subcellularLocation>
    <subcellularLocation>
        <location evidence="1">Cell membrane</location>
        <topology evidence="1">Multi-pass membrane protein</topology>
    </subcellularLocation>
</comment>
<feature type="transmembrane region" description="Helical" evidence="11">
    <location>
        <begin position="137"/>
        <end position="160"/>
    </location>
</feature>
<keyword evidence="14" id="KW-1185">Reference proteome</keyword>
<protein>
    <recommendedName>
        <fullName evidence="11">Transport permease protein</fullName>
    </recommendedName>
</protein>
<keyword evidence="4 11" id="KW-1003">Cell membrane</keyword>
<feature type="transmembrane region" description="Helical" evidence="11">
    <location>
        <begin position="104"/>
        <end position="125"/>
    </location>
</feature>
<evidence type="ECO:0000313" key="14">
    <source>
        <dbReference type="Proteomes" id="UP001496627"/>
    </source>
</evidence>
<name>A0ABV0M697_9HYPH</name>
<feature type="transmembrane region" description="Helical" evidence="11">
    <location>
        <begin position="30"/>
        <end position="51"/>
    </location>
</feature>
<evidence type="ECO:0000256" key="4">
    <source>
        <dbReference type="ARBA" id="ARBA00022475"/>
    </source>
</evidence>
<evidence type="ECO:0000256" key="5">
    <source>
        <dbReference type="ARBA" id="ARBA00022597"/>
    </source>
</evidence>
<dbReference type="InterPro" id="IPR000412">
    <property type="entry name" value="ABC_2_transport"/>
</dbReference>
<evidence type="ECO:0000313" key="13">
    <source>
        <dbReference type="EMBL" id="MEQ1407372.1"/>
    </source>
</evidence>
<feature type="transmembrane region" description="Helical" evidence="11">
    <location>
        <begin position="230"/>
        <end position="252"/>
    </location>
</feature>
<dbReference type="RefSeq" id="WP_348863824.1">
    <property type="nucleotide sequence ID" value="NZ_JBEAAL010000017.1"/>
</dbReference>
<evidence type="ECO:0000256" key="1">
    <source>
        <dbReference type="ARBA" id="ARBA00004651"/>
    </source>
</evidence>
<dbReference type="Proteomes" id="UP001496627">
    <property type="component" value="Unassembled WGS sequence"/>
</dbReference>
<feature type="transmembrane region" description="Helical" evidence="11">
    <location>
        <begin position="63"/>
        <end position="84"/>
    </location>
</feature>
<dbReference type="EMBL" id="JBEAAL010000017">
    <property type="protein sequence ID" value="MEQ1407372.1"/>
    <property type="molecule type" value="Genomic_DNA"/>
</dbReference>
<dbReference type="InterPro" id="IPR013525">
    <property type="entry name" value="ABC2_TM"/>
</dbReference>
<keyword evidence="7" id="KW-0972">Capsule biogenesis/degradation</keyword>